<reference evidence="1" key="1">
    <citation type="submission" date="2015-12" db="EMBL/GenBank/DDBJ databases">
        <title>Update maize B73 reference genome by single molecule sequencing technologies.</title>
        <authorList>
            <consortium name="Maize Genome Sequencing Project"/>
            <person name="Ware D."/>
        </authorList>
    </citation>
    <scope>NUCLEOTIDE SEQUENCE</scope>
    <source>
        <tissue evidence="1">Seedling</tissue>
    </source>
</reference>
<name>A0A1D6G3R2_MAIZE</name>
<keyword evidence="1" id="KW-0808">Transferase</keyword>
<accession>A0A1D6G3R2</accession>
<dbReference type="EMBL" id="CM000784">
    <property type="protein sequence ID" value="AQK97967.1"/>
    <property type="molecule type" value="Genomic_DNA"/>
</dbReference>
<keyword evidence="1" id="KW-0489">Methyltransferase</keyword>
<sequence>MPPIGPVTDLVARLRSLEAWHRRQPCLRDTAPCKRSRGSEAPSDASALVWLWRFPHARVVVAATDCEGGGSARSSAAGGGSSCDPSPLRTPALTAAFWNPAFGIPSTKILGLQLAAGRPVVWSLQLATNCKLVRSIGVFNYPPILNSIYKLIVISHSHVLSIGIPECF</sequence>
<gene>
    <name evidence="1" type="ORF">ZEAMMB73_Zm00001d011773</name>
</gene>
<organism evidence="1">
    <name type="scientific">Zea mays</name>
    <name type="common">Maize</name>
    <dbReference type="NCBI Taxonomy" id="4577"/>
    <lineage>
        <taxon>Eukaryota</taxon>
        <taxon>Viridiplantae</taxon>
        <taxon>Streptophyta</taxon>
        <taxon>Embryophyta</taxon>
        <taxon>Tracheophyta</taxon>
        <taxon>Spermatophyta</taxon>
        <taxon>Magnoliopsida</taxon>
        <taxon>Liliopsida</taxon>
        <taxon>Poales</taxon>
        <taxon>Poaceae</taxon>
        <taxon>PACMAD clade</taxon>
        <taxon>Panicoideae</taxon>
        <taxon>Andropogonodae</taxon>
        <taxon>Andropogoneae</taxon>
        <taxon>Tripsacinae</taxon>
        <taxon>Zea</taxon>
    </lineage>
</organism>
<dbReference type="GO" id="GO:0008168">
    <property type="term" value="F:methyltransferase activity"/>
    <property type="evidence" value="ECO:0007669"/>
    <property type="project" value="UniProtKB-KW"/>
</dbReference>
<evidence type="ECO:0000313" key="1">
    <source>
        <dbReference type="EMBL" id="AQK97967.1"/>
    </source>
</evidence>
<proteinExistence type="predicted"/>
<protein>
    <submittedName>
        <fullName evidence="1">2-methoxy-6-polyprenyl-14-benzoquinol methylase mitochondrial</fullName>
    </submittedName>
</protein>
<dbReference type="AlphaFoldDB" id="A0A1D6G3R2"/>
<dbReference type="GO" id="GO:0032259">
    <property type="term" value="P:methylation"/>
    <property type="evidence" value="ECO:0007669"/>
    <property type="project" value="UniProtKB-KW"/>
</dbReference>